<reference evidence="1 2" key="1">
    <citation type="submission" date="2018-05" db="EMBL/GenBank/DDBJ databases">
        <title>Draft genome sequence of Rhodanobacter denitrificans Yn1 isolated from gold copper mine.</title>
        <authorList>
            <person name="Yang N."/>
            <person name="Mazhar H.S."/>
            <person name="Rensing C."/>
        </authorList>
    </citation>
    <scope>NUCLEOTIDE SEQUENCE [LARGE SCALE GENOMIC DNA]</scope>
    <source>
        <strain evidence="1 2">Yn1</strain>
    </source>
</reference>
<dbReference type="EMBL" id="QFWQ01000006">
    <property type="protein sequence ID" value="RCS29778.1"/>
    <property type="molecule type" value="Genomic_DNA"/>
</dbReference>
<organism evidence="1 2">
    <name type="scientific">Rhodanobacter denitrificans</name>
    <dbReference type="NCBI Taxonomy" id="666685"/>
    <lineage>
        <taxon>Bacteria</taxon>
        <taxon>Pseudomonadati</taxon>
        <taxon>Pseudomonadota</taxon>
        <taxon>Gammaproteobacteria</taxon>
        <taxon>Lysobacterales</taxon>
        <taxon>Rhodanobacteraceae</taxon>
        <taxon>Rhodanobacter</taxon>
    </lineage>
</organism>
<protein>
    <submittedName>
        <fullName evidence="1">Killer suppression protein</fullName>
    </submittedName>
</protein>
<proteinExistence type="predicted"/>
<evidence type="ECO:0000313" key="1">
    <source>
        <dbReference type="EMBL" id="RCS29778.1"/>
    </source>
</evidence>
<dbReference type="Gene3D" id="3.30.2310.20">
    <property type="entry name" value="RelE-like"/>
    <property type="match status" value="1"/>
</dbReference>
<keyword evidence="2" id="KW-1185">Reference proteome</keyword>
<dbReference type="RefSeq" id="WP_114343688.1">
    <property type="nucleotide sequence ID" value="NZ_QFWQ01000006.1"/>
</dbReference>
<dbReference type="InterPro" id="IPR035093">
    <property type="entry name" value="RelE/ParE_toxin_dom_sf"/>
</dbReference>
<dbReference type="Proteomes" id="UP000252387">
    <property type="component" value="Unassembled WGS sequence"/>
</dbReference>
<evidence type="ECO:0000313" key="2">
    <source>
        <dbReference type="Proteomes" id="UP000252387"/>
    </source>
</evidence>
<name>A0A368KF32_9GAMM</name>
<comment type="caution">
    <text evidence="1">The sequence shown here is derived from an EMBL/GenBank/DDBJ whole genome shotgun (WGS) entry which is preliminary data.</text>
</comment>
<dbReference type="OrthoDB" id="9801102at2"/>
<gene>
    <name evidence="1" type="ORF">DEO45_11580</name>
</gene>
<accession>A0A368KF32</accession>
<dbReference type="AlphaFoldDB" id="A0A368KF32"/>
<dbReference type="SUPFAM" id="SSF143011">
    <property type="entry name" value="RelE-like"/>
    <property type="match status" value="1"/>
</dbReference>
<sequence length="114" mass="12895">MDICFADRKLEKECNNARLLLRRHGERRAKLLKSRLAVLAAATCLADIGPPYRGPMRCHELTGDRAGQLSIDLDHPYRLIFSPNHDPLPERDAGGLDWSRVNGIRILEIADTHE</sequence>